<dbReference type="Proteomes" id="UP001140502">
    <property type="component" value="Unassembled WGS sequence"/>
</dbReference>
<accession>A0A9W8WFE3</accession>
<keyword evidence="2" id="KW-1185">Reference proteome</keyword>
<dbReference type="AlphaFoldDB" id="A0A9W8WFE3"/>
<evidence type="ECO:0000313" key="2">
    <source>
        <dbReference type="Proteomes" id="UP001140502"/>
    </source>
</evidence>
<dbReference type="EMBL" id="JAPEUR010000074">
    <property type="protein sequence ID" value="KAJ4323090.1"/>
    <property type="molecule type" value="Genomic_DNA"/>
</dbReference>
<organism evidence="1 2">
    <name type="scientific">Fusarium piperis</name>
    <dbReference type="NCBI Taxonomy" id="1435070"/>
    <lineage>
        <taxon>Eukaryota</taxon>
        <taxon>Fungi</taxon>
        <taxon>Dikarya</taxon>
        <taxon>Ascomycota</taxon>
        <taxon>Pezizomycotina</taxon>
        <taxon>Sordariomycetes</taxon>
        <taxon>Hypocreomycetidae</taxon>
        <taxon>Hypocreales</taxon>
        <taxon>Nectriaceae</taxon>
        <taxon>Fusarium</taxon>
        <taxon>Fusarium solani species complex</taxon>
    </lineage>
</organism>
<name>A0A9W8WFE3_9HYPO</name>
<reference evidence="1" key="1">
    <citation type="submission" date="2022-10" db="EMBL/GenBank/DDBJ databases">
        <title>Tapping the CABI collections for fungal endophytes: first genome assemblies for Collariella, Neodidymelliopsis, Ascochyta clinopodiicola, Didymella pomorum, Didymosphaeria variabile, Neocosmospora piperis and Neocucurbitaria cava.</title>
        <authorList>
            <person name="Hill R."/>
        </authorList>
    </citation>
    <scope>NUCLEOTIDE SEQUENCE</scope>
    <source>
        <strain evidence="1">IMI 366586</strain>
    </source>
</reference>
<comment type="caution">
    <text evidence="1">The sequence shown here is derived from an EMBL/GenBank/DDBJ whole genome shotgun (WGS) entry which is preliminary data.</text>
</comment>
<sequence>MEAKEKGGEIIKQEKEIPILNIIFALILHPLCCRRGDRFSDDCPCRHGHSSKAGGVTSISPQKVTTTSTEVTREIKGGTMMYMTSVGINIPNAVFEIKH</sequence>
<evidence type="ECO:0000313" key="1">
    <source>
        <dbReference type="EMBL" id="KAJ4323090.1"/>
    </source>
</evidence>
<proteinExistence type="predicted"/>
<protein>
    <submittedName>
        <fullName evidence="1">Uncharacterized protein</fullName>
    </submittedName>
</protein>
<gene>
    <name evidence="1" type="ORF">N0V84_004490</name>
</gene>